<evidence type="ECO:0000256" key="1">
    <source>
        <dbReference type="ARBA" id="ARBA00022603"/>
    </source>
</evidence>
<dbReference type="EMBL" id="JAZDRP010000003">
    <property type="protein sequence ID" value="MEE2526069.1"/>
    <property type="molecule type" value="Genomic_DNA"/>
</dbReference>
<dbReference type="InterPro" id="IPR029063">
    <property type="entry name" value="SAM-dependent_MTases_sf"/>
</dbReference>
<evidence type="ECO:0000259" key="3">
    <source>
        <dbReference type="Pfam" id="PF08241"/>
    </source>
</evidence>
<dbReference type="SUPFAM" id="SSF53335">
    <property type="entry name" value="S-adenosyl-L-methionine-dependent methyltransferases"/>
    <property type="match status" value="1"/>
</dbReference>
<evidence type="ECO:0000256" key="2">
    <source>
        <dbReference type="ARBA" id="ARBA00022679"/>
    </source>
</evidence>
<evidence type="ECO:0000313" key="5">
    <source>
        <dbReference type="Proteomes" id="UP001354971"/>
    </source>
</evidence>
<gene>
    <name evidence="4" type="ORF">V0U79_06800</name>
</gene>
<proteinExistence type="predicted"/>
<evidence type="ECO:0000313" key="4">
    <source>
        <dbReference type="EMBL" id="MEE2526069.1"/>
    </source>
</evidence>
<keyword evidence="2" id="KW-0808">Transferase</keyword>
<keyword evidence="1 4" id="KW-0489">Methyltransferase</keyword>
<dbReference type="PANTHER" id="PTHR13090:SF1">
    <property type="entry name" value="ARGININE-HYDROXYLASE NDUFAF5, MITOCHONDRIAL"/>
    <property type="match status" value="1"/>
</dbReference>
<dbReference type="GO" id="GO:0032259">
    <property type="term" value="P:methylation"/>
    <property type="evidence" value="ECO:0007669"/>
    <property type="project" value="UniProtKB-KW"/>
</dbReference>
<dbReference type="GO" id="GO:0008168">
    <property type="term" value="F:methyltransferase activity"/>
    <property type="evidence" value="ECO:0007669"/>
    <property type="project" value="UniProtKB-KW"/>
</dbReference>
<dbReference type="InterPro" id="IPR050602">
    <property type="entry name" value="Malonyl-ACP_OMT"/>
</dbReference>
<name>A0ABU7LQ75_9PROT</name>
<sequence>MSASPPILFDRALLRQRRNRAAASLPEYDFLLQRVIDDLLDRVESINRDFERVLVLGGGGVFGQMLAERPSAAAKIGTLIETDIAEKLARQVCVDEECLPFADESFDLVISPLALHWCNDLPGVLIQINRALKSDGFFAAAVFGGASLKELRQSMLAAETEIHGGASARVSPFADTMDMAGLLQRTGFAMPVTDVDRVTVRYGNSFVLMRDLRAMGETSNLAERSRRPVSKRFFVRTAEIYAERFAGDDGKIPATFEIIHAGGWAPHPDQPRPKRPGSATARLADALGVVENSAGEKAGR</sequence>
<organism evidence="4 5">
    <name type="scientific">Hyphobacterium lacteum</name>
    <dbReference type="NCBI Taxonomy" id="3116575"/>
    <lineage>
        <taxon>Bacteria</taxon>
        <taxon>Pseudomonadati</taxon>
        <taxon>Pseudomonadota</taxon>
        <taxon>Alphaproteobacteria</taxon>
        <taxon>Maricaulales</taxon>
        <taxon>Maricaulaceae</taxon>
        <taxon>Hyphobacterium</taxon>
    </lineage>
</organism>
<dbReference type="Gene3D" id="3.40.50.150">
    <property type="entry name" value="Vaccinia Virus protein VP39"/>
    <property type="match status" value="1"/>
</dbReference>
<reference evidence="4 5" key="1">
    <citation type="submission" date="2024-01" db="EMBL/GenBank/DDBJ databases">
        <title>Hyphobacterium bacterium isolated from marine sediment.</title>
        <authorList>
            <person name="Zhao S."/>
        </authorList>
    </citation>
    <scope>NUCLEOTIDE SEQUENCE [LARGE SCALE GENOMIC DNA]</scope>
    <source>
        <strain evidence="5">HN65</strain>
    </source>
</reference>
<feature type="domain" description="Methyltransferase type 11" evidence="3">
    <location>
        <begin position="89"/>
        <end position="139"/>
    </location>
</feature>
<keyword evidence="5" id="KW-1185">Reference proteome</keyword>
<dbReference type="PANTHER" id="PTHR13090">
    <property type="entry name" value="ARGININE-HYDROXYLASE NDUFAF5, MITOCHONDRIAL"/>
    <property type="match status" value="1"/>
</dbReference>
<dbReference type="InterPro" id="IPR013216">
    <property type="entry name" value="Methyltransf_11"/>
</dbReference>
<dbReference type="Pfam" id="PF08241">
    <property type="entry name" value="Methyltransf_11"/>
    <property type="match status" value="1"/>
</dbReference>
<protein>
    <submittedName>
        <fullName evidence="4">Methyltransferase domain-containing protein</fullName>
    </submittedName>
</protein>
<accession>A0ABU7LQ75</accession>
<dbReference type="RefSeq" id="WP_330198728.1">
    <property type="nucleotide sequence ID" value="NZ_JAZDRP010000003.1"/>
</dbReference>
<comment type="caution">
    <text evidence="4">The sequence shown here is derived from an EMBL/GenBank/DDBJ whole genome shotgun (WGS) entry which is preliminary data.</text>
</comment>
<dbReference type="Proteomes" id="UP001354971">
    <property type="component" value="Unassembled WGS sequence"/>
</dbReference>